<dbReference type="Pfam" id="PF02214">
    <property type="entry name" value="BTB_2"/>
    <property type="match status" value="1"/>
</dbReference>
<dbReference type="RefSeq" id="XP_003869750.1">
    <property type="nucleotide sequence ID" value="XM_003869701.1"/>
</dbReference>
<dbReference type="OrthoDB" id="2414723at2759"/>
<dbReference type="InterPro" id="IPR011333">
    <property type="entry name" value="SKP1/BTB/POZ_sf"/>
</dbReference>
<evidence type="ECO:0000313" key="3">
    <source>
        <dbReference type="Proteomes" id="UP000005018"/>
    </source>
</evidence>
<dbReference type="Proteomes" id="UP000005018">
    <property type="component" value="Chromosome 5"/>
</dbReference>
<dbReference type="GeneID" id="14541215"/>
<protein>
    <recommendedName>
        <fullName evidence="1">BTB domain-containing protein</fullName>
    </recommendedName>
</protein>
<name>H8X6K6_CANO9</name>
<dbReference type="SMART" id="SM00225">
    <property type="entry name" value="BTB"/>
    <property type="match status" value="1"/>
</dbReference>
<dbReference type="InterPro" id="IPR003131">
    <property type="entry name" value="T1-type_BTB"/>
</dbReference>
<dbReference type="SUPFAM" id="SSF54695">
    <property type="entry name" value="POZ domain"/>
    <property type="match status" value="2"/>
</dbReference>
<dbReference type="HOGENOM" id="CLU_017395_0_1_1"/>
<sequence>MWGFRKKGLLCFQFAIWKNNDLRHQGIMSVSTLPVQTIEEFDPAVPLVLPHDKVYSIQVGYKLFRLSGLSLSSDSPSYFTKFFGDKENEEKVLFFDRSPQIFEKIYNHLQGYSINITNDYEYMHLWSDAFYFGLRKLQKLMTEQDIFASIGDQSFKIPKALLQNEGNCPNYFTMNSERLFFDNVAVIERNNMLRPPPQRPPIVAGRSPRLFSDLLEYLRGNTLIIKNEEHRQLLQKEARYYRFLELEQRMVNHRVVNDAIVIKLMDLSKKGMTNISPINRLTECPMKYSRPYVDEPKRDLIFQIDNLQDVRQAELFLNKKTKIPTVKFEGKLYTKITQVFKDLSEGLIQEDRSITFLVGLGNSRTTINGKEMMPDWVDDLLQAVGNDANTGDTEENVQKKRKLNVQGEVIKIYLKRSMWRIMMRGTLARLEAVSIEGLTSPVQRIDYI</sequence>
<accession>H8X6K6</accession>
<evidence type="ECO:0000313" key="2">
    <source>
        <dbReference type="EMBL" id="CCG23617.1"/>
    </source>
</evidence>
<dbReference type="KEGG" id="cot:CORT_0E00260"/>
<keyword evidence="3" id="KW-1185">Reference proteome</keyword>
<feature type="domain" description="BTB" evidence="1">
    <location>
        <begin position="53"/>
        <end position="149"/>
    </location>
</feature>
<gene>
    <name evidence="2" type="ORF">CORT_0E00260</name>
</gene>
<organism evidence="2 3">
    <name type="scientific">Candida orthopsilosis (strain 90-125)</name>
    <name type="common">Yeast</name>
    <dbReference type="NCBI Taxonomy" id="1136231"/>
    <lineage>
        <taxon>Eukaryota</taxon>
        <taxon>Fungi</taxon>
        <taxon>Dikarya</taxon>
        <taxon>Ascomycota</taxon>
        <taxon>Saccharomycotina</taxon>
        <taxon>Pichiomycetes</taxon>
        <taxon>Debaryomycetaceae</taxon>
        <taxon>Candida/Lodderomyces clade</taxon>
        <taxon>Candida</taxon>
    </lineage>
</organism>
<dbReference type="PANTHER" id="PTHR31758:SF2">
    <property type="entry name" value="BTB_POZ DOMAIN-CONTAINING PROTEIN YLR108C"/>
    <property type="match status" value="1"/>
</dbReference>
<dbReference type="EMBL" id="HE681723">
    <property type="protein sequence ID" value="CCG23617.1"/>
    <property type="molecule type" value="Genomic_DNA"/>
</dbReference>
<dbReference type="eggNOG" id="ENOG502QRM9">
    <property type="taxonomic scope" value="Eukaryota"/>
</dbReference>
<dbReference type="AlphaFoldDB" id="H8X6K6"/>
<dbReference type="Gene3D" id="3.30.710.10">
    <property type="entry name" value="Potassium Channel Kv1.1, Chain A"/>
    <property type="match status" value="2"/>
</dbReference>
<dbReference type="InterPro" id="IPR000210">
    <property type="entry name" value="BTB/POZ_dom"/>
</dbReference>
<dbReference type="PANTHER" id="PTHR31758">
    <property type="entry name" value="BTB/POZ DOMAIN-CONTAINING PROTEIN YLR108C"/>
    <property type="match status" value="1"/>
</dbReference>
<evidence type="ECO:0000259" key="1">
    <source>
        <dbReference type="SMART" id="SM00225"/>
    </source>
</evidence>
<dbReference type="GO" id="GO:0051260">
    <property type="term" value="P:protein homooligomerization"/>
    <property type="evidence" value="ECO:0007669"/>
    <property type="project" value="InterPro"/>
</dbReference>
<proteinExistence type="predicted"/>
<reference evidence="2 3" key="1">
    <citation type="journal article" date="2012" name="PLoS ONE">
        <title>Sequence and analysis of the genome of the pathogenic yeast Candida orthopsilosis.</title>
        <authorList>
            <person name="Riccombeni A."/>
            <person name="Vidanes G."/>
            <person name="Proux-Wera E."/>
            <person name="Wolfe K.H."/>
            <person name="Butler G."/>
        </authorList>
    </citation>
    <scope>NUCLEOTIDE SEQUENCE [LARGE SCALE GENOMIC DNA]</scope>
    <source>
        <strain evidence="2 3">Co 90-125</strain>
    </source>
</reference>